<keyword evidence="2" id="KW-1185">Reference proteome</keyword>
<accession>A0A1I7ZU21</accession>
<dbReference type="WBParaSite" id="L893_g2992.t1">
    <property type="protein sequence ID" value="L893_g2992.t1"/>
    <property type="gene ID" value="L893_g2992"/>
</dbReference>
<feature type="region of interest" description="Disordered" evidence="1">
    <location>
        <begin position="75"/>
        <end position="99"/>
    </location>
</feature>
<name>A0A1I7ZU21_9BILA</name>
<organism evidence="2 3">
    <name type="scientific">Steinernema glaseri</name>
    <dbReference type="NCBI Taxonomy" id="37863"/>
    <lineage>
        <taxon>Eukaryota</taxon>
        <taxon>Metazoa</taxon>
        <taxon>Ecdysozoa</taxon>
        <taxon>Nematoda</taxon>
        <taxon>Chromadorea</taxon>
        <taxon>Rhabditida</taxon>
        <taxon>Tylenchina</taxon>
        <taxon>Panagrolaimomorpha</taxon>
        <taxon>Strongyloidoidea</taxon>
        <taxon>Steinernematidae</taxon>
        <taxon>Steinernema</taxon>
    </lineage>
</organism>
<reference evidence="3" key="1">
    <citation type="submission" date="2016-11" db="UniProtKB">
        <authorList>
            <consortium name="WormBaseParasite"/>
        </authorList>
    </citation>
    <scope>IDENTIFICATION</scope>
</reference>
<dbReference type="AlphaFoldDB" id="A0A1I7ZU21"/>
<protein>
    <submittedName>
        <fullName evidence="3">Ubiquitinyl hydrolase 1</fullName>
    </submittedName>
</protein>
<evidence type="ECO:0000256" key="1">
    <source>
        <dbReference type="SAM" id="MobiDB-lite"/>
    </source>
</evidence>
<proteinExistence type="predicted"/>
<evidence type="ECO:0000313" key="3">
    <source>
        <dbReference type="WBParaSite" id="L893_g2992.t1"/>
    </source>
</evidence>
<evidence type="ECO:0000313" key="2">
    <source>
        <dbReference type="Proteomes" id="UP000095287"/>
    </source>
</evidence>
<dbReference type="Proteomes" id="UP000095287">
    <property type="component" value="Unplaced"/>
</dbReference>
<sequence length="121" mass="14125">MHTFFHVQLHHNMKAYQGIRNFKDDHLNGLECLRNVFLSSESFHESQADLFNTEEDLDAAMKVVDRMVSSKYSKFPRSRPEERSWGNGPEPLGNSSENMYERFPTSNLKAWSLCPWNSSPR</sequence>